<reference evidence="3 4" key="1">
    <citation type="submission" date="2016-10" db="EMBL/GenBank/DDBJ databases">
        <authorList>
            <person name="de Groot N.N."/>
        </authorList>
    </citation>
    <scope>NUCLEOTIDE SEQUENCE [LARGE SCALE GENOMIC DNA]</scope>
    <source>
        <strain evidence="3 4">ASO4-2</strain>
    </source>
</reference>
<keyword evidence="2" id="KW-0472">Membrane</keyword>
<dbReference type="Proteomes" id="UP000198771">
    <property type="component" value="Unassembled WGS sequence"/>
</dbReference>
<feature type="transmembrane region" description="Helical" evidence="2">
    <location>
        <begin position="97"/>
        <end position="119"/>
    </location>
</feature>
<feature type="transmembrane region" description="Helical" evidence="2">
    <location>
        <begin position="62"/>
        <end position="85"/>
    </location>
</feature>
<evidence type="ECO:0000313" key="3">
    <source>
        <dbReference type="EMBL" id="SDB12649.1"/>
    </source>
</evidence>
<sequence length="221" mass="22912">MASKNIAVYGIYPSRPMVERAVDELKKEGFRNTDISVLFPENIGNKEFAIDKSTKAPEGATTGAGTGAVIGGGLGWLAGIGLLAIPGIGPFVAAGPIMAALAGVGAGGLVGGIAGALVGMGIPEYEANRYEGRIKQGGILLSVHADDRDWKKKAKDILERTEAEDIGSKAESRADLDATDKPYPEGEKAVPHTATAHGDPHETSAADPVSKWSKDPRTPNV</sequence>
<name>A0A1G6AWG1_9BACT</name>
<evidence type="ECO:0000313" key="4">
    <source>
        <dbReference type="Proteomes" id="UP000198771"/>
    </source>
</evidence>
<keyword evidence="2" id="KW-1133">Transmembrane helix</keyword>
<gene>
    <name evidence="3" type="ORF">SAMN05660653_00614</name>
</gene>
<feature type="region of interest" description="Disordered" evidence="1">
    <location>
        <begin position="163"/>
        <end position="221"/>
    </location>
</feature>
<dbReference type="EMBL" id="FMXO01000003">
    <property type="protein sequence ID" value="SDB12649.1"/>
    <property type="molecule type" value="Genomic_DNA"/>
</dbReference>
<dbReference type="PANTHER" id="PTHR36109">
    <property type="entry name" value="MEMBRANE PROTEIN-RELATED"/>
    <property type="match status" value="1"/>
</dbReference>
<feature type="compositionally biased region" description="Basic and acidic residues" evidence="1">
    <location>
        <begin position="212"/>
        <end position="221"/>
    </location>
</feature>
<accession>A0A1G6AWG1</accession>
<feature type="compositionally biased region" description="Basic and acidic residues" evidence="1">
    <location>
        <begin position="163"/>
        <end position="190"/>
    </location>
</feature>
<evidence type="ECO:0000256" key="2">
    <source>
        <dbReference type="SAM" id="Phobius"/>
    </source>
</evidence>
<dbReference type="STRING" id="617002.SAMN05660653_00614"/>
<organism evidence="3 4">
    <name type="scientific">Desulfonatronum thiosulfatophilum</name>
    <dbReference type="NCBI Taxonomy" id="617002"/>
    <lineage>
        <taxon>Bacteria</taxon>
        <taxon>Pseudomonadati</taxon>
        <taxon>Thermodesulfobacteriota</taxon>
        <taxon>Desulfovibrionia</taxon>
        <taxon>Desulfovibrionales</taxon>
        <taxon>Desulfonatronaceae</taxon>
        <taxon>Desulfonatronum</taxon>
    </lineage>
</organism>
<evidence type="ECO:0000256" key="1">
    <source>
        <dbReference type="SAM" id="MobiDB-lite"/>
    </source>
</evidence>
<dbReference type="InterPro" id="IPR052948">
    <property type="entry name" value="Low_temp-induced_all0457"/>
</dbReference>
<dbReference type="PANTHER" id="PTHR36109:SF2">
    <property type="entry name" value="MEMBRANE PROTEIN"/>
    <property type="match status" value="1"/>
</dbReference>
<evidence type="ECO:0008006" key="5">
    <source>
        <dbReference type="Google" id="ProtNLM"/>
    </source>
</evidence>
<protein>
    <recommendedName>
        <fullName evidence="5">Heat induced stress protein YflT</fullName>
    </recommendedName>
</protein>
<keyword evidence="4" id="KW-1185">Reference proteome</keyword>
<proteinExistence type="predicted"/>
<dbReference type="AlphaFoldDB" id="A0A1G6AWG1"/>
<dbReference type="RefSeq" id="WP_208596553.1">
    <property type="nucleotide sequence ID" value="NZ_FMXO01000003.1"/>
</dbReference>
<keyword evidence="2" id="KW-0812">Transmembrane</keyword>